<feature type="domain" description="Neurotransmitter-gated ion-channel transmembrane" evidence="1">
    <location>
        <begin position="111"/>
        <end position="153"/>
    </location>
</feature>
<sequence length="168" mass="18545">MNHDHTFQTDIVIPDLFLHQLDLQLKTTAGGDINGFITNGEWDLLGKLFPQVSSPPVLVPPSQAFRESGTRSTTTAAGAVYRHHLRNYNQKAHPLLLLQPDSPLRSHRFHLAVLGFTLPPDSGEELSLGVTILLSLTVFLQHGRQTMPATSDALSTFRNPLSTVLCSW</sequence>
<evidence type="ECO:0000313" key="3">
    <source>
        <dbReference type="Proteomes" id="UP001162162"/>
    </source>
</evidence>
<dbReference type="Proteomes" id="UP001162162">
    <property type="component" value="Unassembled WGS sequence"/>
</dbReference>
<dbReference type="InterPro" id="IPR036719">
    <property type="entry name" value="Neuro-gated_channel_TM_sf"/>
</dbReference>
<dbReference type="GO" id="GO:0016020">
    <property type="term" value="C:membrane"/>
    <property type="evidence" value="ECO:0007669"/>
    <property type="project" value="InterPro"/>
</dbReference>
<dbReference type="InterPro" id="IPR038050">
    <property type="entry name" value="Neuro_actylchol_rec"/>
</dbReference>
<dbReference type="InterPro" id="IPR006029">
    <property type="entry name" value="Neurotrans-gated_channel_TM"/>
</dbReference>
<dbReference type="Pfam" id="PF02932">
    <property type="entry name" value="Neur_chan_memb"/>
    <property type="match status" value="1"/>
</dbReference>
<dbReference type="AlphaFoldDB" id="A0AAV8XPI4"/>
<accession>A0AAV8XPI4</accession>
<protein>
    <recommendedName>
        <fullName evidence="1">Neurotransmitter-gated ion-channel transmembrane domain-containing protein</fullName>
    </recommendedName>
</protein>
<organism evidence="2 3">
    <name type="scientific">Aromia moschata</name>
    <dbReference type="NCBI Taxonomy" id="1265417"/>
    <lineage>
        <taxon>Eukaryota</taxon>
        <taxon>Metazoa</taxon>
        <taxon>Ecdysozoa</taxon>
        <taxon>Arthropoda</taxon>
        <taxon>Hexapoda</taxon>
        <taxon>Insecta</taxon>
        <taxon>Pterygota</taxon>
        <taxon>Neoptera</taxon>
        <taxon>Endopterygota</taxon>
        <taxon>Coleoptera</taxon>
        <taxon>Polyphaga</taxon>
        <taxon>Cucujiformia</taxon>
        <taxon>Chrysomeloidea</taxon>
        <taxon>Cerambycidae</taxon>
        <taxon>Cerambycinae</taxon>
        <taxon>Callichromatini</taxon>
        <taxon>Aromia</taxon>
    </lineage>
</organism>
<dbReference type="SUPFAM" id="SSF90112">
    <property type="entry name" value="Neurotransmitter-gated ion-channel transmembrane pore"/>
    <property type="match status" value="1"/>
</dbReference>
<proteinExistence type="predicted"/>
<dbReference type="Gene3D" id="1.20.58.390">
    <property type="entry name" value="Neurotransmitter-gated ion-channel transmembrane domain"/>
    <property type="match status" value="1"/>
</dbReference>
<name>A0AAV8XPI4_9CUCU</name>
<reference evidence="2" key="1">
    <citation type="journal article" date="2023" name="Insect Mol. Biol.">
        <title>Genome sequencing provides insights into the evolution of gene families encoding plant cell wall-degrading enzymes in longhorned beetles.</title>
        <authorList>
            <person name="Shin N.R."/>
            <person name="Okamura Y."/>
            <person name="Kirsch R."/>
            <person name="Pauchet Y."/>
        </authorList>
    </citation>
    <scope>NUCLEOTIDE SEQUENCE</scope>
    <source>
        <strain evidence="2">AMC_N1</strain>
    </source>
</reference>
<dbReference type="CDD" id="cd19051">
    <property type="entry name" value="LGIC_TM_cation"/>
    <property type="match status" value="1"/>
</dbReference>
<dbReference type="GO" id="GO:0006811">
    <property type="term" value="P:monoatomic ion transport"/>
    <property type="evidence" value="ECO:0007669"/>
    <property type="project" value="InterPro"/>
</dbReference>
<comment type="caution">
    <text evidence="2">The sequence shown here is derived from an EMBL/GenBank/DDBJ whole genome shotgun (WGS) entry which is preliminary data.</text>
</comment>
<evidence type="ECO:0000259" key="1">
    <source>
        <dbReference type="Pfam" id="PF02932"/>
    </source>
</evidence>
<gene>
    <name evidence="2" type="ORF">NQ318_006147</name>
</gene>
<keyword evidence="3" id="KW-1185">Reference proteome</keyword>
<evidence type="ECO:0000313" key="2">
    <source>
        <dbReference type="EMBL" id="KAJ8939966.1"/>
    </source>
</evidence>
<dbReference type="EMBL" id="JAPWTK010000457">
    <property type="protein sequence ID" value="KAJ8939966.1"/>
    <property type="molecule type" value="Genomic_DNA"/>
</dbReference>